<dbReference type="SUPFAM" id="SSF140663">
    <property type="entry name" value="TTHA0068-like"/>
    <property type="match status" value="1"/>
</dbReference>
<dbReference type="RefSeq" id="WP_380773811.1">
    <property type="nucleotide sequence ID" value="NZ_JBHUEO010000026.1"/>
</dbReference>
<name>A0ABW4KIB9_9BACI</name>
<comment type="caution">
    <text evidence="1">The sequence shown here is derived from an EMBL/GenBank/DDBJ whole genome shotgun (WGS) entry which is preliminary data.</text>
</comment>
<dbReference type="PANTHER" id="PTHR34796">
    <property type="entry name" value="EXPRESSED PROTEIN"/>
    <property type="match status" value="1"/>
</dbReference>
<gene>
    <name evidence="1" type="ORF">ACFSCZ_10160</name>
</gene>
<protein>
    <submittedName>
        <fullName evidence="1">DUF309 domain-containing protein</fullName>
    </submittedName>
</protein>
<sequence>MIFPLPYIEFLTHFHGDRDFFECHEILEEHWKRSGTEKGSVWVGLIQVAVGFYHYRRGNKKGAYKMMDKAYNIFIQRKAEVHSLGLDHRELIIMIQQSYMEIQADLPYQAKDLPIIDLELLTVCKERVRSCGWIWGNKDDFHEEIIHKHVLRKKIPSISQDSTIIKPG</sequence>
<dbReference type="InterPro" id="IPR005500">
    <property type="entry name" value="DUF309"/>
</dbReference>
<organism evidence="1 2">
    <name type="scientific">Siminovitchia sediminis</name>
    <dbReference type="NCBI Taxonomy" id="1274353"/>
    <lineage>
        <taxon>Bacteria</taxon>
        <taxon>Bacillati</taxon>
        <taxon>Bacillota</taxon>
        <taxon>Bacilli</taxon>
        <taxon>Bacillales</taxon>
        <taxon>Bacillaceae</taxon>
        <taxon>Siminovitchia</taxon>
    </lineage>
</organism>
<dbReference type="Proteomes" id="UP001597301">
    <property type="component" value="Unassembled WGS sequence"/>
</dbReference>
<dbReference type="EMBL" id="JBHUEO010000026">
    <property type="protein sequence ID" value="MFD1707094.1"/>
    <property type="molecule type" value="Genomic_DNA"/>
</dbReference>
<dbReference type="Pfam" id="PF03745">
    <property type="entry name" value="DUF309"/>
    <property type="match status" value="1"/>
</dbReference>
<dbReference type="InterPro" id="IPR023203">
    <property type="entry name" value="TTHA0068_sf"/>
</dbReference>
<evidence type="ECO:0000313" key="1">
    <source>
        <dbReference type="EMBL" id="MFD1707094.1"/>
    </source>
</evidence>
<keyword evidence="2" id="KW-1185">Reference proteome</keyword>
<evidence type="ECO:0000313" key="2">
    <source>
        <dbReference type="Proteomes" id="UP001597301"/>
    </source>
</evidence>
<reference evidence="2" key="1">
    <citation type="journal article" date="2019" name="Int. J. Syst. Evol. Microbiol.">
        <title>The Global Catalogue of Microorganisms (GCM) 10K type strain sequencing project: providing services to taxonomists for standard genome sequencing and annotation.</title>
        <authorList>
            <consortium name="The Broad Institute Genomics Platform"/>
            <consortium name="The Broad Institute Genome Sequencing Center for Infectious Disease"/>
            <person name="Wu L."/>
            <person name="Ma J."/>
        </authorList>
    </citation>
    <scope>NUCLEOTIDE SEQUENCE [LARGE SCALE GENOMIC DNA]</scope>
    <source>
        <strain evidence="2">CGMCC 1.12295</strain>
    </source>
</reference>
<dbReference type="Gene3D" id="1.10.3450.10">
    <property type="entry name" value="TTHA0068-like"/>
    <property type="match status" value="1"/>
</dbReference>
<dbReference type="PANTHER" id="PTHR34796:SF1">
    <property type="entry name" value="EXPRESSED PROTEIN"/>
    <property type="match status" value="1"/>
</dbReference>
<accession>A0ABW4KIB9</accession>
<proteinExistence type="predicted"/>